<dbReference type="EMBL" id="AMZN01000010">
    <property type="protein sequence ID" value="ELR73040.1"/>
    <property type="molecule type" value="Genomic_DNA"/>
</dbReference>
<dbReference type="GO" id="GO:0016491">
    <property type="term" value="F:oxidoreductase activity"/>
    <property type="evidence" value="ECO:0007669"/>
    <property type="project" value="UniProtKB-KW"/>
</dbReference>
<dbReference type="PRINTS" id="PR00469">
    <property type="entry name" value="PNDRDTASEII"/>
</dbReference>
<dbReference type="InterPro" id="IPR036188">
    <property type="entry name" value="FAD/NAD-bd_sf"/>
</dbReference>
<dbReference type="eggNOG" id="COG0492">
    <property type="taxonomic scope" value="Bacteria"/>
</dbReference>
<dbReference type="InterPro" id="IPR050097">
    <property type="entry name" value="Ferredoxin-NADP_redctase_2"/>
</dbReference>
<proteinExistence type="predicted"/>
<dbReference type="PANTHER" id="PTHR48105">
    <property type="entry name" value="THIOREDOXIN REDUCTASE 1-RELATED-RELATED"/>
    <property type="match status" value="1"/>
</dbReference>
<dbReference type="Pfam" id="PF07992">
    <property type="entry name" value="Pyr_redox_2"/>
    <property type="match status" value="1"/>
</dbReference>
<reference evidence="4 5" key="1">
    <citation type="submission" date="2012-12" db="EMBL/GenBank/DDBJ databases">
        <title>Genome assembly of Fulvivirga imtechensis AK7.</title>
        <authorList>
            <person name="Nupur N."/>
            <person name="Khatri I."/>
            <person name="Kumar R."/>
            <person name="Subramanian S."/>
            <person name="Pinnaka A."/>
        </authorList>
    </citation>
    <scope>NUCLEOTIDE SEQUENCE [LARGE SCALE GENOMIC DNA]</scope>
    <source>
        <strain evidence="4 5">AK7</strain>
    </source>
</reference>
<dbReference type="OrthoDB" id="9806179at2"/>
<dbReference type="InterPro" id="IPR023753">
    <property type="entry name" value="FAD/NAD-binding_dom"/>
</dbReference>
<evidence type="ECO:0000256" key="1">
    <source>
        <dbReference type="ARBA" id="ARBA00022630"/>
    </source>
</evidence>
<organism evidence="4 5">
    <name type="scientific">Fulvivirga imtechensis AK7</name>
    <dbReference type="NCBI Taxonomy" id="1237149"/>
    <lineage>
        <taxon>Bacteria</taxon>
        <taxon>Pseudomonadati</taxon>
        <taxon>Bacteroidota</taxon>
        <taxon>Cytophagia</taxon>
        <taxon>Cytophagales</taxon>
        <taxon>Fulvivirgaceae</taxon>
        <taxon>Fulvivirga</taxon>
    </lineage>
</organism>
<keyword evidence="2" id="KW-0560">Oxidoreductase</keyword>
<evidence type="ECO:0000259" key="3">
    <source>
        <dbReference type="Pfam" id="PF07992"/>
    </source>
</evidence>
<comment type="caution">
    <text evidence="4">The sequence shown here is derived from an EMBL/GenBank/DDBJ whole genome shotgun (WGS) entry which is preliminary data.</text>
</comment>
<accession>L8JW60</accession>
<evidence type="ECO:0000313" key="5">
    <source>
        <dbReference type="Proteomes" id="UP000011135"/>
    </source>
</evidence>
<protein>
    <submittedName>
        <fullName evidence="4">Thioredoxin reductase</fullName>
    </submittedName>
</protein>
<dbReference type="SUPFAM" id="SSF51905">
    <property type="entry name" value="FAD/NAD(P)-binding domain"/>
    <property type="match status" value="1"/>
</dbReference>
<dbReference type="Gene3D" id="3.50.50.60">
    <property type="entry name" value="FAD/NAD(P)-binding domain"/>
    <property type="match status" value="2"/>
</dbReference>
<evidence type="ECO:0000313" key="4">
    <source>
        <dbReference type="EMBL" id="ELR73040.1"/>
    </source>
</evidence>
<keyword evidence="1" id="KW-0285">Flavoprotein</keyword>
<dbReference type="PATRIC" id="fig|1237149.3.peg.883"/>
<dbReference type="PRINTS" id="PR00368">
    <property type="entry name" value="FADPNR"/>
</dbReference>
<dbReference type="RefSeq" id="WP_009578343.1">
    <property type="nucleotide sequence ID" value="NZ_AMZN01000010.1"/>
</dbReference>
<dbReference type="STRING" id="1237149.C900_00120"/>
<dbReference type="Proteomes" id="UP000011135">
    <property type="component" value="Unassembled WGS sequence"/>
</dbReference>
<feature type="domain" description="FAD/NAD(P)-binding" evidence="3">
    <location>
        <begin position="6"/>
        <end position="285"/>
    </location>
</feature>
<name>L8JW60_9BACT</name>
<gene>
    <name evidence="4" type="ORF">C900_00120</name>
</gene>
<dbReference type="AlphaFoldDB" id="L8JW60"/>
<evidence type="ECO:0000256" key="2">
    <source>
        <dbReference type="ARBA" id="ARBA00023002"/>
    </source>
</evidence>
<sequence>MTDPHYDVVIIGGSFAGLSAAMTLGRSLRDVLIIDSGKPCNRQTPASHNVITMDGEKPAALLNRAREQVLFYNTVGIMNDEVRFVKKKTTEFEVQVGDGKVITSRKIILANGIKDIMPEVSGFEDCWGISVLHCPYCHGYEVKGKKTGVLANGEMAFEFAKMIHHWTPELTLFTNGISTLTNEQELTLKSHNIAIVQSRLVEIIHKKGHLSKLVFDDGTGIPLEALYTRLAFEQHLQIPQLLSCRLNEGGYIEVDQLQKTSVPGVFAAGDNTNPFRSVSGAIAAGSMAGAALNKELIEEDF</sequence>
<keyword evidence="5" id="KW-1185">Reference proteome</keyword>